<name>A0ABD6FHE7_9PSEU</name>
<dbReference type="AlphaFoldDB" id="A0ABD6FHE7"/>
<accession>A0ABD6FHE7</accession>
<sequence>MSDKPTGREHIDLTRDPTPGVADHALPEGAERHPLIDLSRDPNPGKADHALPDDE</sequence>
<gene>
    <name evidence="2" type="ORF">DIU77_013685</name>
</gene>
<evidence type="ECO:0000313" key="3">
    <source>
        <dbReference type="Proteomes" id="UP000249324"/>
    </source>
</evidence>
<evidence type="ECO:0000313" key="2">
    <source>
        <dbReference type="EMBL" id="MFO7193289.1"/>
    </source>
</evidence>
<dbReference type="Proteomes" id="UP000249324">
    <property type="component" value="Unassembled WGS sequence"/>
</dbReference>
<organism evidence="2 3">
    <name type="scientific">Thermocrispum agreste</name>
    <dbReference type="NCBI Taxonomy" id="37925"/>
    <lineage>
        <taxon>Bacteria</taxon>
        <taxon>Bacillati</taxon>
        <taxon>Actinomycetota</taxon>
        <taxon>Actinomycetes</taxon>
        <taxon>Pseudonocardiales</taxon>
        <taxon>Pseudonocardiaceae</taxon>
        <taxon>Thermocrispum</taxon>
    </lineage>
</organism>
<feature type="compositionally biased region" description="Basic and acidic residues" evidence="1">
    <location>
        <begin position="46"/>
        <end position="55"/>
    </location>
</feature>
<feature type="compositionally biased region" description="Basic and acidic residues" evidence="1">
    <location>
        <begin position="25"/>
        <end position="40"/>
    </location>
</feature>
<dbReference type="EMBL" id="QGUI02000191">
    <property type="protein sequence ID" value="MFO7193289.1"/>
    <property type="molecule type" value="Genomic_DNA"/>
</dbReference>
<feature type="compositionally biased region" description="Basic and acidic residues" evidence="1">
    <location>
        <begin position="1"/>
        <end position="15"/>
    </location>
</feature>
<protein>
    <submittedName>
        <fullName evidence="2">Uncharacterized protein</fullName>
    </submittedName>
</protein>
<reference evidence="2 3" key="1">
    <citation type="journal article" date="2021" name="BMC Genomics">
        <title>Genome-resolved metagenome and metatranscriptome analyses of thermophilic composting reveal key bacterial players and their metabolic interactions.</title>
        <authorList>
            <person name="Braga L.P.P."/>
            <person name="Pereira R.V."/>
            <person name="Martins L.F."/>
            <person name="Moura L.M.S."/>
            <person name="Sanchez F.B."/>
            <person name="Patane J.S.L."/>
            <person name="da Silva A.M."/>
            <person name="Setubal J.C."/>
        </authorList>
    </citation>
    <scope>NUCLEOTIDE SEQUENCE [LARGE SCALE GENOMIC DNA]</scope>
    <source>
        <strain evidence="2">ZC4RG45</strain>
    </source>
</reference>
<proteinExistence type="predicted"/>
<comment type="caution">
    <text evidence="2">The sequence shown here is derived from an EMBL/GenBank/DDBJ whole genome shotgun (WGS) entry which is preliminary data.</text>
</comment>
<feature type="region of interest" description="Disordered" evidence="1">
    <location>
        <begin position="1"/>
        <end position="55"/>
    </location>
</feature>
<evidence type="ECO:0000256" key="1">
    <source>
        <dbReference type="SAM" id="MobiDB-lite"/>
    </source>
</evidence>